<accession>A0ACD1BDK3</accession>
<protein>
    <submittedName>
        <fullName evidence="1">AAA domain-containing protein</fullName>
    </submittedName>
</protein>
<dbReference type="EMBL" id="CP051754">
    <property type="protein sequence ID" value="QPJ85584.1"/>
    <property type="molecule type" value="Genomic_DNA"/>
</dbReference>
<evidence type="ECO:0000313" key="1">
    <source>
        <dbReference type="EMBL" id="QPJ85584.1"/>
    </source>
</evidence>
<evidence type="ECO:0000313" key="2">
    <source>
        <dbReference type="Proteomes" id="UP000594603"/>
    </source>
</evidence>
<gene>
    <name evidence="1" type="ORF">HH195_06480</name>
</gene>
<dbReference type="Proteomes" id="UP000594603">
    <property type="component" value="Chromosome"/>
</dbReference>
<organism evidence="1 2">
    <name type="scientific">Candidatus Sarcina troglodytae</name>
    <dbReference type="NCBI Taxonomy" id="2726954"/>
    <lineage>
        <taxon>Bacteria</taxon>
        <taxon>Bacillati</taxon>
        <taxon>Bacillota</taxon>
        <taxon>Clostridia</taxon>
        <taxon>Eubacteriales</taxon>
        <taxon>Clostridiaceae</taxon>
        <taxon>Sarcina</taxon>
    </lineage>
</organism>
<proteinExistence type="predicted"/>
<keyword evidence="2" id="KW-1185">Reference proteome</keyword>
<name>A0ACD1BDK3_9CLOT</name>
<reference evidence="1" key="1">
    <citation type="submission" date="2020-04" db="EMBL/GenBank/DDBJ databases">
        <title>A novel bacterium ('Candidatus Sarcina troglodytae' sp. nov.) linked to a protracted, uniformly lethal epizootic among sanctuary western chimpanzees (Pan troglodytes verus) in Sierra Leone.</title>
        <authorList>
            <person name="Owens L.A."/>
            <person name="Colitti B."/>
            <person name="Hirji I."/>
            <person name="Pizaro A."/>
            <person name="Jaffe J.E."/>
            <person name="Moittie S."/>
            <person name="Bishop-Lilly K.A."/>
            <person name="Estrella L.A."/>
            <person name="Voegtly L.J."/>
            <person name="Kuhn J.H."/>
            <person name="Suen G."/>
            <person name="Deblois C.L."/>
            <person name="Dunn C."/>
            <person name="Juan-Salles C."/>
            <person name="Goldberg T.L."/>
        </authorList>
    </citation>
    <scope>NUCLEOTIDE SEQUENCE</scope>
    <source>
        <strain evidence="1">JB2</strain>
    </source>
</reference>
<sequence>MKITKTVNDILVEAYKIANNKRHEYVTPEHLLLASLKNKRFLEAIKGCGGDAQKLTDNLNDYLDKYVSKVEGKDAKESFGMENILFIATQQAVFSGKNKIDLEHIISALYELENSYAVYYLNEQGINKRDLLFDLCHRESEIMFENSNDEIFLDNNLNDEYDDAEKLDKETIIKKYAKNLTQEVNQINKDPLIGRQDILDRTIQILCRRTKNNPIHVGEVGVGKTAITLGLAKLIVEKKVPEKLKNAEIFSLDVGSLLAGTRYRGDFEERMKVLLDEIMTRENPIVYIDEIHTIVGSGALEGGSLDGASLIKSYLLEGKIKFIGATTYDEYKKYFEKDKGLSRRFQIIDVKEPSKDEAVKILEGLKKNFEDYHNVKYTNRALVSAVNLSSKYINDRYLPDKAIDIIDEAGAYMSMVRKDRRTKKIDEGIIEKIIAKMCNIPKETVEGNEVQSLKNLEATMKKNIFGQDTAIENVVRCIKMSRAGLNDENKPVASMLFVGPTGVGKTEIAKVLANSLGIEFVRFDMSEYGEKHAASKLIGSPPGYVGYEEGGLLTDTIRKKPNCVLLLDEVEKAHRDILNVLLQIMDYATLTDNKGRKADFKNVIIIMTSNAGARYVGKNLVGFLDREVKKDVINEEVKKFFSPEFRNRLDKIIVFNDIDKDMSINIVKKQLAIFNERLKNKNINVTFRESVIEYIADTGTSKEFGAREILRVINTQLKPLLVDKILFDDLRDGLRYDIDYDMGKFKLNKIENE</sequence>